<evidence type="ECO:0000256" key="1">
    <source>
        <dbReference type="SAM" id="Coils"/>
    </source>
</evidence>
<organism evidence="4">
    <name type="scientific">Opuntia streptacantha</name>
    <name type="common">Prickly pear cactus</name>
    <name type="synonym">Opuntia cardona</name>
    <dbReference type="NCBI Taxonomy" id="393608"/>
    <lineage>
        <taxon>Eukaryota</taxon>
        <taxon>Viridiplantae</taxon>
        <taxon>Streptophyta</taxon>
        <taxon>Embryophyta</taxon>
        <taxon>Tracheophyta</taxon>
        <taxon>Spermatophyta</taxon>
        <taxon>Magnoliopsida</taxon>
        <taxon>eudicotyledons</taxon>
        <taxon>Gunneridae</taxon>
        <taxon>Pentapetalae</taxon>
        <taxon>Caryophyllales</taxon>
        <taxon>Cactineae</taxon>
        <taxon>Cactaceae</taxon>
        <taxon>Opuntioideae</taxon>
        <taxon>Opuntia</taxon>
    </lineage>
</organism>
<reference evidence="4" key="2">
    <citation type="submission" date="2020-07" db="EMBL/GenBank/DDBJ databases">
        <authorList>
            <person name="Vera ALvarez R."/>
            <person name="Arias-Moreno D.M."/>
            <person name="Jimenez-Jacinto V."/>
            <person name="Jimenez-Bremont J.F."/>
            <person name="Swaminathan K."/>
            <person name="Moose S.P."/>
            <person name="Guerrero-Gonzalez M.L."/>
            <person name="Marino-Ramirez L."/>
            <person name="Landsman D."/>
            <person name="Rodriguez-Kessler M."/>
            <person name="Delgado-Sanchez P."/>
        </authorList>
    </citation>
    <scope>NUCLEOTIDE SEQUENCE</scope>
    <source>
        <tissue evidence="4">Cladode</tissue>
    </source>
</reference>
<evidence type="ECO:0000259" key="3">
    <source>
        <dbReference type="Pfam" id="PF25091"/>
    </source>
</evidence>
<feature type="coiled-coil region" evidence="1">
    <location>
        <begin position="38"/>
        <end position="104"/>
    </location>
</feature>
<sequence length="326" mass="36996">MEALYIKLYEKYSKLKASKDAELDKINQDQEVKFVEFVSAAETLIEHLTTENKRLRQNIDELRDEVRSQRAAKDQQFDEFQERLVEEKQKNQKLSAEVEQLRNMQHEGIIHSDRIGQQEVQHVNNVECSPRVSGDQLNESPRRMTRKRANETSLHVSGDQLSESSMRMTRKRARLFAATGSAVNGSAASAHFQLSTGRALLEGHPKRIVSNVHAPQPACCQANIDSGAPPTCLFQNLVECLIGLRVSIVDQPEGRCIHAMHQSSGYSFSLTWMNKAAPYEGELLYNVSSLGTFAQVAPEWMREVIIFSMSMCPIFFERVSRVIKQL</sequence>
<dbReference type="PANTHER" id="PTHR35489:SF2">
    <property type="entry name" value="TITAN9"/>
    <property type="match status" value="1"/>
</dbReference>
<dbReference type="AlphaFoldDB" id="A0A7C9ANE8"/>
<evidence type="ECO:0000256" key="2">
    <source>
        <dbReference type="SAM" id="MobiDB-lite"/>
    </source>
</evidence>
<dbReference type="GO" id="GO:0003006">
    <property type="term" value="P:developmental process involved in reproduction"/>
    <property type="evidence" value="ECO:0007669"/>
    <property type="project" value="TreeGrafter"/>
</dbReference>
<accession>A0A7C9ANE8</accession>
<feature type="compositionally biased region" description="Polar residues" evidence="2">
    <location>
        <begin position="151"/>
        <end position="166"/>
    </location>
</feature>
<keyword evidence="1" id="KW-0175">Coiled coil</keyword>
<reference evidence="4" key="1">
    <citation type="journal article" date="2013" name="J. Plant Res.">
        <title>Effect of fungi and light on seed germination of three Opuntia species from semiarid lands of central Mexico.</title>
        <authorList>
            <person name="Delgado-Sanchez P."/>
            <person name="Jimenez-Bremont J.F."/>
            <person name="Guerrero-Gonzalez Mde L."/>
            <person name="Flores J."/>
        </authorList>
    </citation>
    <scope>NUCLEOTIDE SEQUENCE</scope>
    <source>
        <tissue evidence="4">Cladode</tissue>
    </source>
</reference>
<name>A0A7C9ANE8_OPUST</name>
<dbReference type="EMBL" id="GISG01250941">
    <property type="protein sequence ID" value="MBA4671436.1"/>
    <property type="molecule type" value="Transcribed_RNA"/>
</dbReference>
<protein>
    <recommendedName>
        <fullName evidence="3">DUF7806 domain-containing protein</fullName>
    </recommendedName>
</protein>
<feature type="region of interest" description="Disordered" evidence="2">
    <location>
        <begin position="130"/>
        <end position="166"/>
    </location>
</feature>
<dbReference type="Pfam" id="PF25091">
    <property type="entry name" value="DUF7806"/>
    <property type="match status" value="1"/>
</dbReference>
<evidence type="ECO:0000313" key="4">
    <source>
        <dbReference type="EMBL" id="MBA4671436.1"/>
    </source>
</evidence>
<dbReference type="PANTHER" id="PTHR35489">
    <property type="entry name" value="TITAN9"/>
    <property type="match status" value="1"/>
</dbReference>
<feature type="domain" description="DUF7806" evidence="3">
    <location>
        <begin position="231"/>
        <end position="324"/>
    </location>
</feature>
<proteinExistence type="predicted"/>
<dbReference type="InterPro" id="IPR056708">
    <property type="entry name" value="DUF7806"/>
</dbReference>